<dbReference type="Pfam" id="PF01608">
    <property type="entry name" value="I_LWEQ"/>
    <property type="match status" value="1"/>
</dbReference>
<dbReference type="InterPro" id="IPR015224">
    <property type="entry name" value="Talin_cent"/>
</dbReference>
<dbReference type="InterPro" id="IPR019747">
    <property type="entry name" value="FERM_CS"/>
</dbReference>
<dbReference type="InterPro" id="IPR019749">
    <property type="entry name" value="Band_41_domain"/>
</dbReference>
<dbReference type="InterPro" id="IPR049108">
    <property type="entry name" value="Talin_R4"/>
</dbReference>
<dbReference type="GO" id="GO:0030036">
    <property type="term" value="P:actin cytoskeleton organization"/>
    <property type="evidence" value="ECO:0007669"/>
    <property type="project" value="TreeGrafter"/>
</dbReference>
<proteinExistence type="predicted"/>
<comment type="subcellular location">
    <subcellularLocation>
        <location evidence="1">Cytoplasm</location>
        <location evidence="1">Cytoskeleton</location>
    </subcellularLocation>
</comment>
<dbReference type="Pfam" id="PF09141">
    <property type="entry name" value="Talin_middle"/>
    <property type="match status" value="1"/>
</dbReference>
<evidence type="ECO:0000256" key="4">
    <source>
        <dbReference type="SAM" id="Coils"/>
    </source>
</evidence>
<evidence type="ECO:0000256" key="1">
    <source>
        <dbReference type="ARBA" id="ARBA00004245"/>
    </source>
</evidence>
<dbReference type="CDD" id="cd14473">
    <property type="entry name" value="FERM_B-lobe"/>
    <property type="match status" value="1"/>
</dbReference>
<dbReference type="InterPro" id="IPR002404">
    <property type="entry name" value="IRS_PTB"/>
</dbReference>
<dbReference type="CDD" id="cd17173">
    <property type="entry name" value="FERM_F1_TLN1"/>
    <property type="match status" value="1"/>
</dbReference>
<reference evidence="7" key="2">
    <citation type="submission" date="2025-09" db="UniProtKB">
        <authorList>
            <consortium name="Ensembl"/>
        </authorList>
    </citation>
    <scope>IDENTIFICATION</scope>
</reference>
<dbReference type="Pfam" id="PF16511">
    <property type="entry name" value="FERM_f0"/>
    <property type="match status" value="1"/>
</dbReference>
<dbReference type="PANTHER" id="PTHR19981:SF7">
    <property type="entry name" value="TALIN-1"/>
    <property type="match status" value="1"/>
</dbReference>
<sequence>MVALSLKIGVGNVVKTMQFEPSTMVYDACRIIRERVPEAQLGQPNDYGLFLSDEDPKKGIWLEAGKALDYYMLRNGDTLEYKKKQRPLKIRMLDGTVKTVMVDDSKIVSDMLMTICARIGITNYDEYSLVRDIGEEKKEETMGTLKRDKTLLRDDKKMEKLKQKLHTDDECKTNTSLMVLSFDKACEFAGYQCQIQFGDHNETKHKPGFLDLKEFLPKEYIKHKGEKKIFQAHKNSQNMTEIEAKVSYVKLARSLKTYGVSFFLVKEKMKGKNKLVPRLLGITKECVMRVDEKTKEVIQEWNLTNIKRWAASPKSFTLDFGDYQDGYYSVQTTEGEQIAQLIAGYIDIILKKKKSKDHFGLEGDEESTMLEDSVSPKKSTVLQQQFNKVGKVETGSVALPAIMRSGAGGPESFQMGSMPQAKQHITSGQMHRGHMPPLTSAQQALTGTINCSMQAVQAAQASLDDFDTLPPLGTDAASQAWRKNKMDESKHEIHSQVDAITAGTASMVNLTAGDPAETDYTAVGCAVTTISSNLTEMSKGVKLLAALMEDEGANGQQLLGAAKNLACAVSDMLKTAQPANTEPRQILLQAAGNVGTASGELLSHIGETDTDPQFQDMLMHLAKAVANAAAALVLKAKNVAQKTEDSAQQNRVIAAATQCALSTSQLVACTRGAAANPDSEEQQQKLREAAEGLRMATNAAAQNAIKKRLVNKLENAAKQAAAAATQTIAAAQHAASSNRNQAAQQQLVQSCKVVAEQIPQLVQGVRGSQSQPDSPSAQLALISASQNFLQPGAKMVAASKATVPTIGDQASAMQLSQCAKNLASALAELRATSQKAQEACGPLEIENALSMVRDLEKDMQEAKASAEEGKLKPLPGETLERCSQDLGTSTKAVSSAMAQLLSEATQGNENYTGMAARDVAQALKSLASAARGVAATTADRSARNAMLDCAGDVMDKSGSLIEETKRAIAKPGDAENQQRLAQVAKAVSQALNRCVNCLPGQRDVDNAIRTVGEASKTLLSDSFPSSGRSFQEVQAQLNEVAAGLNQSANEVVQASRGTTQDLARATSKFGQDFSNFLDAGVDMAGTSQSKEDQTQVVSNLKTISMSSSKLLLAAKALSTDPNSPNLKNQLAAAARAVTDSINQLITMCTRQAPGQKECDNALRELEVTTILLTEPCFLCAGSKALCGLTEAAAQAAYLVGVSDPNSSAGQKGLVDPSQFARANQSIQMACQNLVDPACTQSQVLSAATIVAKHTSALCNACRLASSKTPNPVAKRQFVQSAKEVANTTANLVKSIKALDGAFNQENREKCKAATGPLIEAVDNLTAFASNPEFASIPAQISPEGHAAMEPIVVAAKTMLESSTGLIQTARSLAVNPKDPPKWSVLAGHSRTVSDSIKKLITNMREKAPGQRECDDAIEVLNGCIREVDQASLAAISQQLTPREDISMETLHQQMAASVHEISNLIDPVAVAAGSEASQLGHKVSQMASYFEPLIMAAIGTASKIVSSQQQMAVLDQTKTLTESALQMLYTAKEAGGNPKAAHMQEALEESVQMMKEAVDDLGATLAEAASAAGAVGGMVDSINDAINKMEDTPALEPEGTFVDYQTTMVRTAKAIAVTVQEMVTKSNTNPDDLGGLANQLTNEFGNLANEAKYAAVTAENDEIGSHIKKQVGELGFSCTGLVTKAGALQCSPNDSFTKKELIESARKVSEKVSHVLASLQAGNRGTQACITAASAVSGIIADLDTTIMFATAGTLNRENSETFADHREYILKTAKALVEDTKLLVSGAGASQERLAQAAQSSVCTITKLADVVKLGAASLGAEDPETQVVLINAVKDVAKALGNLISATKAAAGKPHDDPSMLQLKNSAKVMVTNVTSLLKTVKAVEDEATKGTRALEATIEHIKQELAVFNSSDPPPKTTTPEEFIRMTKGITMATAKAVAAGNSCRQEDIIATANLSRRAIADMLHSLWWVFYGEGLLTGYEHLSLILPSHDLKQQLANYSKRVAGSVTELIQAAEAMKGTEWVDPEDPTVIAENELLGAAAAIEAAAKKLEQLRPRTKPKVGAIQANAVDDGQWSQGLISAARMVAAATNNLCEAANSAVQGHASEEKLISSAKQVAASTAQLLVACKVKADQDSQTMKRLQAAGNAVKRASDNLVKAAQKAAFDAQDDQAVVVKSRMVGGIAQIIAAQEEMLRKERELDDARRKLATIRQQQYKFLPSELREDGQEQ</sequence>
<dbReference type="FunFam" id="1.20.120.230:FF:000004">
    <property type="entry name" value="Talin 2"/>
    <property type="match status" value="1"/>
</dbReference>
<dbReference type="InterPro" id="IPR032425">
    <property type="entry name" value="FERM_f0"/>
</dbReference>
<dbReference type="GO" id="GO:0051015">
    <property type="term" value="F:actin filament binding"/>
    <property type="evidence" value="ECO:0007669"/>
    <property type="project" value="InterPro"/>
</dbReference>
<name>A0A8C3ASF1_CYCLU</name>
<dbReference type="Ensembl" id="ENSCLMT00005048694.1">
    <property type="protein sequence ID" value="ENSCLMP00005047078.1"/>
    <property type="gene ID" value="ENSCLMG00005021513.1"/>
</dbReference>
<dbReference type="SMART" id="SM00295">
    <property type="entry name" value="B41"/>
    <property type="match status" value="1"/>
</dbReference>
<dbReference type="SMART" id="SM00307">
    <property type="entry name" value="ILWEQ"/>
    <property type="match status" value="1"/>
</dbReference>
<dbReference type="FunFam" id="3.10.20.90:FF:000028">
    <property type="entry name" value="Talin 2"/>
    <property type="match status" value="1"/>
</dbReference>
<dbReference type="PANTHER" id="PTHR19981">
    <property type="entry name" value="TALIN"/>
    <property type="match status" value="1"/>
</dbReference>
<evidence type="ECO:0000259" key="5">
    <source>
        <dbReference type="PROSITE" id="PS50057"/>
    </source>
</evidence>
<dbReference type="SUPFAM" id="SSF109880">
    <property type="entry name" value="A middle domain of Talin 1"/>
    <property type="match status" value="1"/>
</dbReference>
<accession>A0A8C3ASF1</accession>
<dbReference type="GO" id="GO:0005737">
    <property type="term" value="C:cytoplasm"/>
    <property type="evidence" value="ECO:0007669"/>
    <property type="project" value="TreeGrafter"/>
</dbReference>
<keyword evidence="3" id="KW-0206">Cytoskeleton</keyword>
<dbReference type="SMART" id="SM01244">
    <property type="entry name" value="IRS"/>
    <property type="match status" value="1"/>
</dbReference>
<dbReference type="FunFam" id="1.20.80.10:FF:000007">
    <property type="entry name" value="Talin 2"/>
    <property type="match status" value="1"/>
</dbReference>
<dbReference type="InterPro" id="IPR054082">
    <property type="entry name" value="Talin_IBS2B"/>
</dbReference>
<dbReference type="SUPFAM" id="SSF47220">
    <property type="entry name" value="alpha-catenin/vinculin-like"/>
    <property type="match status" value="5"/>
</dbReference>
<dbReference type="SUPFAM" id="SSF50729">
    <property type="entry name" value="PH domain-like"/>
    <property type="match status" value="1"/>
</dbReference>
<dbReference type="GeneTree" id="ENSGT00940000157006"/>
<feature type="domain" description="FERM" evidence="5">
    <location>
        <begin position="2"/>
        <end position="353"/>
    </location>
</feature>
<keyword evidence="8" id="KW-1185">Reference proteome</keyword>
<dbReference type="GO" id="GO:0098609">
    <property type="term" value="P:cell-cell adhesion"/>
    <property type="evidence" value="ECO:0007669"/>
    <property type="project" value="TreeGrafter"/>
</dbReference>
<dbReference type="GO" id="GO:0005886">
    <property type="term" value="C:plasma membrane"/>
    <property type="evidence" value="ECO:0007669"/>
    <property type="project" value="TreeGrafter"/>
</dbReference>
<dbReference type="Proteomes" id="UP000694565">
    <property type="component" value="Unplaced"/>
</dbReference>
<dbReference type="InterPro" id="IPR000299">
    <property type="entry name" value="FERM_domain"/>
</dbReference>
<dbReference type="SUPFAM" id="SSF109885">
    <property type="entry name" value="I/LWEQ domain"/>
    <property type="match status" value="4"/>
</dbReference>
<dbReference type="GO" id="GO:0005856">
    <property type="term" value="C:cytoskeleton"/>
    <property type="evidence" value="ECO:0007669"/>
    <property type="project" value="UniProtKB-SubCell"/>
</dbReference>
<dbReference type="InterPro" id="IPR037438">
    <property type="entry name" value="Talin1/2-RS"/>
</dbReference>
<dbReference type="Gene3D" id="1.20.1420.10">
    <property type="entry name" value="Talin, central domain"/>
    <property type="match status" value="8"/>
</dbReference>
<dbReference type="Gene3D" id="1.20.80.10">
    <property type="match status" value="1"/>
</dbReference>
<dbReference type="FunFam" id="1.20.120.230:FF:000002">
    <property type="entry name" value="Talin 2"/>
    <property type="match status" value="1"/>
</dbReference>
<dbReference type="InterPro" id="IPR036723">
    <property type="entry name" value="Alpha-catenin/vinculin-like_sf"/>
</dbReference>
<dbReference type="CDD" id="cd10569">
    <property type="entry name" value="FERM_C_Talin"/>
    <property type="match status" value="1"/>
</dbReference>
<dbReference type="FunFam" id="3.10.20.90:FF:000066">
    <property type="entry name" value="Talin 1"/>
    <property type="match status" value="1"/>
</dbReference>
<dbReference type="InterPro" id="IPR035963">
    <property type="entry name" value="FERM_2"/>
</dbReference>
<dbReference type="PROSITE" id="PS00661">
    <property type="entry name" value="FERM_2"/>
    <property type="match status" value="1"/>
</dbReference>
<dbReference type="InterPro" id="IPR019748">
    <property type="entry name" value="FERM_central"/>
</dbReference>
<dbReference type="GO" id="GO:0001726">
    <property type="term" value="C:ruffle"/>
    <property type="evidence" value="ECO:0007669"/>
    <property type="project" value="InterPro"/>
</dbReference>
<evidence type="ECO:0000259" key="6">
    <source>
        <dbReference type="PROSITE" id="PS50945"/>
    </source>
</evidence>
<dbReference type="FunFam" id="1.20.1420.10:FF:000006">
    <property type="entry name" value="Talin 2"/>
    <property type="match status" value="1"/>
</dbReference>
<dbReference type="Pfam" id="PF21896">
    <property type="entry name" value="Talin_IBS2B"/>
    <property type="match status" value="2"/>
</dbReference>
<dbReference type="FunFam" id="1.20.120.230:FF:000009">
    <property type="entry name" value="Talin 2"/>
    <property type="match status" value="1"/>
</dbReference>
<dbReference type="FunFam" id="1.20.1420.10:FF:000005">
    <property type="entry name" value="Talin 2"/>
    <property type="match status" value="1"/>
</dbReference>
<evidence type="ECO:0000313" key="7">
    <source>
        <dbReference type="Ensembl" id="ENSCLMP00005047078.1"/>
    </source>
</evidence>
<feature type="domain" description="I/LWEQ" evidence="6">
    <location>
        <begin position="1978"/>
        <end position="2220"/>
    </location>
</feature>
<dbReference type="Pfam" id="PF21865">
    <property type="entry name" value="TLN1-like_RS"/>
    <property type="match status" value="3"/>
</dbReference>
<evidence type="ECO:0000313" key="8">
    <source>
        <dbReference type="Proteomes" id="UP000694565"/>
    </source>
</evidence>
<dbReference type="PROSITE" id="PS50945">
    <property type="entry name" value="I_LWEQ"/>
    <property type="match status" value="1"/>
</dbReference>
<dbReference type="InterPro" id="IPR002558">
    <property type="entry name" value="ILWEQ_dom"/>
</dbReference>
<dbReference type="PROSITE" id="PS50057">
    <property type="entry name" value="FERM_3"/>
    <property type="match status" value="1"/>
</dbReference>
<dbReference type="InterPro" id="IPR011993">
    <property type="entry name" value="PH-like_dom_sf"/>
</dbReference>
<dbReference type="Pfam" id="PF02174">
    <property type="entry name" value="IRS"/>
    <property type="match status" value="1"/>
</dbReference>
<dbReference type="InterPro" id="IPR014352">
    <property type="entry name" value="FERM/acyl-CoA-bd_prot_sf"/>
</dbReference>
<dbReference type="GO" id="GO:0005925">
    <property type="term" value="C:focal adhesion"/>
    <property type="evidence" value="ECO:0007669"/>
    <property type="project" value="InterPro"/>
</dbReference>
<dbReference type="Pfam" id="PF25177">
    <property type="entry name" value="Talin_VBS2"/>
    <property type="match status" value="1"/>
</dbReference>
<dbReference type="InterPro" id="IPR057346">
    <property type="entry name" value="Talin1/2_VBS2"/>
</dbReference>
<dbReference type="FunFam" id="1.20.1420.10:FF:000002">
    <property type="entry name" value="Talin 2"/>
    <property type="match status" value="1"/>
</dbReference>
<evidence type="ECO:0000256" key="2">
    <source>
        <dbReference type="ARBA" id="ARBA00022490"/>
    </source>
</evidence>
<keyword evidence="2" id="KW-0963">Cytoplasm</keyword>
<organism evidence="7 8">
    <name type="scientific">Cyclopterus lumpus</name>
    <name type="common">Lumpsucker</name>
    <dbReference type="NCBI Taxonomy" id="8103"/>
    <lineage>
        <taxon>Eukaryota</taxon>
        <taxon>Metazoa</taxon>
        <taxon>Chordata</taxon>
        <taxon>Craniata</taxon>
        <taxon>Vertebrata</taxon>
        <taxon>Euteleostomi</taxon>
        <taxon>Actinopterygii</taxon>
        <taxon>Neopterygii</taxon>
        <taxon>Teleostei</taxon>
        <taxon>Neoteleostei</taxon>
        <taxon>Acanthomorphata</taxon>
        <taxon>Eupercaria</taxon>
        <taxon>Perciformes</taxon>
        <taxon>Cottioidei</taxon>
        <taxon>Cottales</taxon>
        <taxon>Cyclopteridae</taxon>
        <taxon>Cyclopterus</taxon>
    </lineage>
</organism>
<dbReference type="Gene3D" id="1.20.1410.10">
    <property type="entry name" value="I/LWEQ domain"/>
    <property type="match status" value="2"/>
</dbReference>
<dbReference type="SUPFAM" id="SSF47031">
    <property type="entry name" value="Second domain of FERM"/>
    <property type="match status" value="1"/>
</dbReference>
<dbReference type="Gene3D" id="2.30.29.30">
    <property type="entry name" value="Pleckstrin-homology domain (PH domain)/Phosphotyrosine-binding domain (PTB)"/>
    <property type="match status" value="1"/>
</dbReference>
<evidence type="ECO:0000256" key="3">
    <source>
        <dbReference type="ARBA" id="ARBA00023212"/>
    </source>
</evidence>
<dbReference type="FunFam" id="1.20.1420.10:FF:000001">
    <property type="entry name" value="Talin 2"/>
    <property type="match status" value="1"/>
</dbReference>
<protein>
    <submittedName>
        <fullName evidence="7">Talin 1</fullName>
    </submittedName>
</protein>
<reference evidence="7" key="1">
    <citation type="submission" date="2025-08" db="UniProtKB">
        <authorList>
            <consortium name="Ensembl"/>
        </authorList>
    </citation>
    <scope>IDENTIFICATION</scope>
</reference>
<dbReference type="GO" id="GO:0005200">
    <property type="term" value="F:structural constituent of cytoskeleton"/>
    <property type="evidence" value="ECO:0007669"/>
    <property type="project" value="InterPro"/>
</dbReference>
<dbReference type="InterPro" id="IPR054060">
    <property type="entry name" value="TLN1-like_RS"/>
</dbReference>
<dbReference type="CDD" id="cd17171">
    <property type="entry name" value="FERM_F0_TLN1"/>
    <property type="match status" value="1"/>
</dbReference>
<feature type="coiled-coil region" evidence="4">
    <location>
        <begin position="819"/>
        <end position="872"/>
    </location>
</feature>
<feature type="coiled-coil region" evidence="4">
    <location>
        <begin position="2188"/>
        <end position="2215"/>
    </location>
</feature>
<dbReference type="Gene3D" id="3.10.20.90">
    <property type="entry name" value="Phosphatidylinositol 3-kinase Catalytic Subunit, Chain A, domain 1"/>
    <property type="match status" value="2"/>
</dbReference>
<dbReference type="Pfam" id="PF08913">
    <property type="entry name" value="VBS"/>
    <property type="match status" value="1"/>
</dbReference>
<dbReference type="InterPro" id="IPR036476">
    <property type="entry name" value="Talin_cent_sf"/>
</dbReference>
<dbReference type="GO" id="GO:0005178">
    <property type="term" value="F:integrin binding"/>
    <property type="evidence" value="ECO:0007669"/>
    <property type="project" value="TreeGrafter"/>
</dbReference>
<dbReference type="InterPro" id="IPR035964">
    <property type="entry name" value="I/LWEQ_dom_sf"/>
</dbReference>
<dbReference type="FunFam" id="2.30.29.30:FF:000028">
    <property type="entry name" value="Talin 2"/>
    <property type="match status" value="1"/>
</dbReference>
<dbReference type="Pfam" id="PF21692">
    <property type="entry name" value="Talin_R4"/>
    <property type="match status" value="1"/>
</dbReference>
<dbReference type="InterPro" id="IPR015009">
    <property type="entry name" value="Vinculin-bd_dom"/>
</dbReference>
<dbReference type="Gene3D" id="1.20.120.230">
    <property type="entry name" value="Alpha-catenin/vinculin-like"/>
    <property type="match status" value="4"/>
</dbReference>
<keyword evidence="4" id="KW-0175">Coiled coil</keyword>
<dbReference type="CDD" id="cd12150">
    <property type="entry name" value="talin-RS"/>
    <property type="match status" value="1"/>
</dbReference>